<dbReference type="Gene3D" id="1.10.357.10">
    <property type="entry name" value="Tetracycline Repressor, domain 2"/>
    <property type="match status" value="1"/>
</dbReference>
<evidence type="ECO:0000256" key="2">
    <source>
        <dbReference type="ARBA" id="ARBA00023125"/>
    </source>
</evidence>
<dbReference type="InterPro" id="IPR001647">
    <property type="entry name" value="HTH_TetR"/>
</dbReference>
<keyword evidence="1" id="KW-0805">Transcription regulation</keyword>
<evidence type="ECO:0000313" key="6">
    <source>
        <dbReference type="EMBL" id="BET25669.1"/>
    </source>
</evidence>
<dbReference type="PRINTS" id="PR00455">
    <property type="entry name" value="HTHTETR"/>
</dbReference>
<feature type="DNA-binding region" description="H-T-H motif" evidence="4">
    <location>
        <begin position="34"/>
        <end position="53"/>
    </location>
</feature>
<dbReference type="EMBL" id="AP028947">
    <property type="protein sequence ID" value="BET25669.1"/>
    <property type="molecule type" value="Genomic_DNA"/>
</dbReference>
<name>A0AA86IYA7_9BURK</name>
<keyword evidence="7" id="KW-1185">Reference proteome</keyword>
<sequence>MNTHATTDKGQIRSQEILGTAQAILASEGYAGLSMRGVASQLGISLSTVQHYYTNKEALVEALLTYVMDNYQTAVAQVMNAMSDKSQLERFKTIVDLILIEIRRPDTFGVLAEIYALSNRLPFAARLVEEVYARERKEIFKLIYGLEPKISKVEYKLRAAMIVVQIHGLVSQLAQDNDPSLSRKQLEQAARQSFMMLATKA</sequence>
<dbReference type="InterPro" id="IPR050109">
    <property type="entry name" value="HTH-type_TetR-like_transc_reg"/>
</dbReference>
<protein>
    <recommendedName>
        <fullName evidence="5">HTH tetR-type domain-containing protein</fullName>
    </recommendedName>
</protein>
<evidence type="ECO:0000256" key="4">
    <source>
        <dbReference type="PROSITE-ProRule" id="PRU00335"/>
    </source>
</evidence>
<keyword evidence="2 4" id="KW-0238">DNA-binding</keyword>
<dbReference type="GO" id="GO:0003700">
    <property type="term" value="F:DNA-binding transcription factor activity"/>
    <property type="evidence" value="ECO:0007669"/>
    <property type="project" value="TreeGrafter"/>
</dbReference>
<accession>A0AA86IYA7</accession>
<evidence type="ECO:0000259" key="5">
    <source>
        <dbReference type="PROSITE" id="PS50977"/>
    </source>
</evidence>
<evidence type="ECO:0000256" key="1">
    <source>
        <dbReference type="ARBA" id="ARBA00023015"/>
    </source>
</evidence>
<keyword evidence="3" id="KW-0804">Transcription</keyword>
<dbReference type="Proteomes" id="UP001329151">
    <property type="component" value="Chromosome"/>
</dbReference>
<reference evidence="6 7" key="1">
    <citation type="submission" date="2023-10" db="EMBL/GenBank/DDBJ databases">
        <title>Complete Genome Sequence of Limnobacter thiooxidans CS-K2T, Isolated from freshwater lake sediments in Bavaria, Germany.</title>
        <authorList>
            <person name="Naruki M."/>
            <person name="Watanabe A."/>
            <person name="Warashina T."/>
            <person name="Morita T."/>
            <person name="Arakawa K."/>
        </authorList>
    </citation>
    <scope>NUCLEOTIDE SEQUENCE [LARGE SCALE GENOMIC DNA]</scope>
    <source>
        <strain evidence="6 7">CS-K2</strain>
    </source>
</reference>
<dbReference type="Pfam" id="PF00440">
    <property type="entry name" value="TetR_N"/>
    <property type="match status" value="1"/>
</dbReference>
<dbReference type="PANTHER" id="PTHR30055:SF234">
    <property type="entry name" value="HTH-TYPE TRANSCRIPTIONAL REGULATOR BETI"/>
    <property type="match status" value="1"/>
</dbReference>
<dbReference type="RefSeq" id="WP_130556801.1">
    <property type="nucleotide sequence ID" value="NZ_AP028947.1"/>
</dbReference>
<dbReference type="SUPFAM" id="SSF46689">
    <property type="entry name" value="Homeodomain-like"/>
    <property type="match status" value="1"/>
</dbReference>
<evidence type="ECO:0000256" key="3">
    <source>
        <dbReference type="ARBA" id="ARBA00023163"/>
    </source>
</evidence>
<evidence type="ECO:0000313" key="7">
    <source>
        <dbReference type="Proteomes" id="UP001329151"/>
    </source>
</evidence>
<dbReference type="KEGG" id="lto:RGQ30_11700"/>
<dbReference type="InterPro" id="IPR009057">
    <property type="entry name" value="Homeodomain-like_sf"/>
</dbReference>
<dbReference type="GO" id="GO:0000976">
    <property type="term" value="F:transcription cis-regulatory region binding"/>
    <property type="evidence" value="ECO:0007669"/>
    <property type="project" value="TreeGrafter"/>
</dbReference>
<organism evidence="6 7">
    <name type="scientific">Limnobacter thiooxidans</name>
    <dbReference type="NCBI Taxonomy" id="131080"/>
    <lineage>
        <taxon>Bacteria</taxon>
        <taxon>Pseudomonadati</taxon>
        <taxon>Pseudomonadota</taxon>
        <taxon>Betaproteobacteria</taxon>
        <taxon>Burkholderiales</taxon>
        <taxon>Burkholderiaceae</taxon>
        <taxon>Limnobacter</taxon>
    </lineage>
</organism>
<gene>
    <name evidence="6" type="ORF">RGQ30_11700</name>
</gene>
<dbReference type="AlphaFoldDB" id="A0AA86IYA7"/>
<proteinExistence type="predicted"/>
<feature type="domain" description="HTH tetR-type" evidence="5">
    <location>
        <begin position="11"/>
        <end position="71"/>
    </location>
</feature>
<dbReference type="PROSITE" id="PS50977">
    <property type="entry name" value="HTH_TETR_2"/>
    <property type="match status" value="1"/>
</dbReference>
<dbReference type="PANTHER" id="PTHR30055">
    <property type="entry name" value="HTH-TYPE TRANSCRIPTIONAL REGULATOR RUTR"/>
    <property type="match status" value="1"/>
</dbReference>